<evidence type="ECO:0000256" key="2">
    <source>
        <dbReference type="ARBA" id="ARBA00022475"/>
    </source>
</evidence>
<keyword evidence="9" id="KW-1185">Reference proteome</keyword>
<evidence type="ECO:0000313" key="9">
    <source>
        <dbReference type="Proteomes" id="UP000005551"/>
    </source>
</evidence>
<evidence type="ECO:0000313" key="8">
    <source>
        <dbReference type="EMBL" id="EIM75748.1"/>
    </source>
</evidence>
<dbReference type="Proteomes" id="UP000005551">
    <property type="component" value="Unassembled WGS sequence"/>
</dbReference>
<gene>
    <name evidence="8" type="ORF">A3SI_12424</name>
</gene>
<protein>
    <submittedName>
        <fullName evidence="8">Family 2 glycosyl transferase</fullName>
    </submittedName>
</protein>
<dbReference type="InterPro" id="IPR001173">
    <property type="entry name" value="Glyco_trans_2-like"/>
</dbReference>
<evidence type="ECO:0000259" key="7">
    <source>
        <dbReference type="Pfam" id="PF00535"/>
    </source>
</evidence>
<dbReference type="InterPro" id="IPR029044">
    <property type="entry name" value="Nucleotide-diphossugar_trans"/>
</dbReference>
<keyword evidence="2" id="KW-1003">Cell membrane</keyword>
<dbReference type="RefSeq" id="WP_009055604.1">
    <property type="nucleotide sequence ID" value="NZ_AJYA01000027.1"/>
</dbReference>
<dbReference type="Pfam" id="PF00535">
    <property type="entry name" value="Glycos_transf_2"/>
    <property type="match status" value="1"/>
</dbReference>
<evidence type="ECO:0000256" key="3">
    <source>
        <dbReference type="ARBA" id="ARBA00022676"/>
    </source>
</evidence>
<organism evidence="8 9">
    <name type="scientific">Nitritalea halalkaliphila LW7</name>
    <dbReference type="NCBI Taxonomy" id="1189621"/>
    <lineage>
        <taxon>Bacteria</taxon>
        <taxon>Pseudomonadati</taxon>
        <taxon>Bacteroidota</taxon>
        <taxon>Cytophagia</taxon>
        <taxon>Cytophagales</taxon>
        <taxon>Cyclobacteriaceae</taxon>
        <taxon>Nitritalea</taxon>
    </lineage>
</organism>
<feature type="domain" description="Glycosyltransferase 2-like" evidence="7">
    <location>
        <begin position="45"/>
        <end position="180"/>
    </location>
</feature>
<evidence type="ECO:0000256" key="6">
    <source>
        <dbReference type="SAM" id="Phobius"/>
    </source>
</evidence>
<evidence type="ECO:0000256" key="5">
    <source>
        <dbReference type="ARBA" id="ARBA00023136"/>
    </source>
</evidence>
<dbReference type="SUPFAM" id="SSF53448">
    <property type="entry name" value="Nucleotide-diphospho-sugar transferases"/>
    <property type="match status" value="1"/>
</dbReference>
<comment type="caution">
    <text evidence="8">The sequence shown here is derived from an EMBL/GenBank/DDBJ whole genome shotgun (WGS) entry which is preliminary data.</text>
</comment>
<dbReference type="Gene3D" id="3.90.550.10">
    <property type="entry name" value="Spore Coat Polysaccharide Biosynthesis Protein SpsA, Chain A"/>
    <property type="match status" value="1"/>
</dbReference>
<evidence type="ECO:0000256" key="1">
    <source>
        <dbReference type="ARBA" id="ARBA00004236"/>
    </source>
</evidence>
<keyword evidence="6" id="KW-1133">Transmembrane helix</keyword>
<dbReference type="GO" id="GO:0005886">
    <property type="term" value="C:plasma membrane"/>
    <property type="evidence" value="ECO:0007669"/>
    <property type="project" value="UniProtKB-SubCell"/>
</dbReference>
<dbReference type="GO" id="GO:0016757">
    <property type="term" value="F:glycosyltransferase activity"/>
    <property type="evidence" value="ECO:0007669"/>
    <property type="project" value="UniProtKB-KW"/>
</dbReference>
<keyword evidence="3" id="KW-0328">Glycosyltransferase</keyword>
<evidence type="ECO:0000256" key="4">
    <source>
        <dbReference type="ARBA" id="ARBA00022679"/>
    </source>
</evidence>
<comment type="subcellular location">
    <subcellularLocation>
        <location evidence="1">Cell membrane</location>
    </subcellularLocation>
</comment>
<name>I5C1P6_9BACT</name>
<dbReference type="EMBL" id="AJYA01000027">
    <property type="protein sequence ID" value="EIM75748.1"/>
    <property type="molecule type" value="Genomic_DNA"/>
</dbReference>
<keyword evidence="6" id="KW-0812">Transmembrane</keyword>
<dbReference type="PANTHER" id="PTHR43646:SF2">
    <property type="entry name" value="GLYCOSYLTRANSFERASE 2-LIKE DOMAIN-CONTAINING PROTEIN"/>
    <property type="match status" value="1"/>
</dbReference>
<feature type="transmembrane region" description="Helical" evidence="6">
    <location>
        <begin position="6"/>
        <end position="22"/>
    </location>
</feature>
<feature type="transmembrane region" description="Helical" evidence="6">
    <location>
        <begin position="300"/>
        <end position="323"/>
    </location>
</feature>
<accession>I5C1P6</accession>
<proteinExistence type="predicted"/>
<reference evidence="8 9" key="1">
    <citation type="submission" date="2012-05" db="EMBL/GenBank/DDBJ databases">
        <title>Genome sequence of Nitritalea halalkaliphila LW7.</title>
        <authorList>
            <person name="Jangir P.K."/>
            <person name="Singh A."/>
            <person name="Shivaji S."/>
            <person name="Sharma R."/>
        </authorList>
    </citation>
    <scope>NUCLEOTIDE SEQUENCE [LARGE SCALE GENOMIC DNA]</scope>
    <source>
        <strain evidence="8 9">LW7</strain>
    </source>
</reference>
<keyword evidence="5 6" id="KW-0472">Membrane</keyword>
<dbReference type="STRING" id="1189621.A3SI_12424"/>
<keyword evidence="4 8" id="KW-0808">Transferase</keyword>
<sequence>MSVYLSLLLLGLVLLQYLWLLFRLQRHFRVHVTQKKPDAALPEVSLLLPARNEEQMLPACLEALDRLDYPLDKLQILLGNDNSTDRTGAMMEAWAATRPHVQVVHVPAYTVEGAFQNGKAAALATMARQAKGDVYLFTDADCQVPPTWARHMVLGLRQSAAGYLTGVTRVRPNGLWARLQGVDWWLTLGFMKVLDDLSISITSMGNNMAITADAYKRVGGFEKVKFALTEDFAVAAAIRQAGYAGRHEVQPEVCIETAPKPGFFSLLRQRKRWMSGAIGLPFYWLALLGLQVLYYPAWLVLLFFHPALALGIGGLSSCFKAIFSAPLPGGRALYCRLST</sequence>
<dbReference type="PANTHER" id="PTHR43646">
    <property type="entry name" value="GLYCOSYLTRANSFERASE"/>
    <property type="match status" value="1"/>
</dbReference>
<feature type="transmembrane region" description="Helical" evidence="6">
    <location>
        <begin position="273"/>
        <end position="294"/>
    </location>
</feature>
<dbReference type="AlphaFoldDB" id="I5C1P6"/>